<evidence type="ECO:0000313" key="2">
    <source>
        <dbReference type="Proteomes" id="UP000077266"/>
    </source>
</evidence>
<proteinExistence type="predicted"/>
<sequence>LRMNGETRPETTIHAPSGSLQYRRLHPLINQHNSTITMLMRCNNDVKFIGSGQAAKALSYYITDYMTKDALPTDEAFAALGKLVER</sequence>
<organism evidence="1 2">
    <name type="scientific">Exidia glandulosa HHB12029</name>
    <dbReference type="NCBI Taxonomy" id="1314781"/>
    <lineage>
        <taxon>Eukaryota</taxon>
        <taxon>Fungi</taxon>
        <taxon>Dikarya</taxon>
        <taxon>Basidiomycota</taxon>
        <taxon>Agaricomycotina</taxon>
        <taxon>Agaricomycetes</taxon>
        <taxon>Auriculariales</taxon>
        <taxon>Exidiaceae</taxon>
        <taxon>Exidia</taxon>
    </lineage>
</organism>
<feature type="non-terminal residue" evidence="1">
    <location>
        <position position="86"/>
    </location>
</feature>
<feature type="non-terminal residue" evidence="1">
    <location>
        <position position="1"/>
    </location>
</feature>
<gene>
    <name evidence="1" type="ORF">EXIGLDRAFT_571783</name>
</gene>
<dbReference type="AlphaFoldDB" id="A0A165BF22"/>
<dbReference type="EMBL" id="KV426476">
    <property type="protein sequence ID" value="KZV80500.1"/>
    <property type="molecule type" value="Genomic_DNA"/>
</dbReference>
<protein>
    <submittedName>
        <fullName evidence="1">Uncharacterized protein</fullName>
    </submittedName>
</protein>
<dbReference type="InParanoid" id="A0A165BF22"/>
<accession>A0A165BF22</accession>
<keyword evidence="2" id="KW-1185">Reference proteome</keyword>
<name>A0A165BF22_EXIGL</name>
<dbReference type="Proteomes" id="UP000077266">
    <property type="component" value="Unassembled WGS sequence"/>
</dbReference>
<dbReference type="OrthoDB" id="3267861at2759"/>
<evidence type="ECO:0000313" key="1">
    <source>
        <dbReference type="EMBL" id="KZV80500.1"/>
    </source>
</evidence>
<reference evidence="1 2" key="1">
    <citation type="journal article" date="2016" name="Mol. Biol. Evol.">
        <title>Comparative Genomics of Early-Diverging Mushroom-Forming Fungi Provides Insights into the Origins of Lignocellulose Decay Capabilities.</title>
        <authorList>
            <person name="Nagy L.G."/>
            <person name="Riley R."/>
            <person name="Tritt A."/>
            <person name="Adam C."/>
            <person name="Daum C."/>
            <person name="Floudas D."/>
            <person name="Sun H."/>
            <person name="Yadav J.S."/>
            <person name="Pangilinan J."/>
            <person name="Larsson K.H."/>
            <person name="Matsuura K."/>
            <person name="Barry K."/>
            <person name="Labutti K."/>
            <person name="Kuo R."/>
            <person name="Ohm R.A."/>
            <person name="Bhattacharya S.S."/>
            <person name="Shirouzu T."/>
            <person name="Yoshinaga Y."/>
            <person name="Martin F.M."/>
            <person name="Grigoriev I.V."/>
            <person name="Hibbett D.S."/>
        </authorList>
    </citation>
    <scope>NUCLEOTIDE SEQUENCE [LARGE SCALE GENOMIC DNA]</scope>
    <source>
        <strain evidence="1 2">HHB12029</strain>
    </source>
</reference>